<comment type="caution">
    <text evidence="5">The sequence shown here is derived from an EMBL/GenBank/DDBJ whole genome shotgun (WGS) entry which is preliminary data.</text>
</comment>
<dbReference type="PRINTS" id="PR00507">
    <property type="entry name" value="N12N6MTFRASE"/>
</dbReference>
<dbReference type="Gene3D" id="3.40.50.150">
    <property type="entry name" value="Vaccinia Virus protein VP39"/>
    <property type="match status" value="1"/>
</dbReference>
<organism evidence="5">
    <name type="scientific">candidate division WOR-3 bacterium</name>
    <dbReference type="NCBI Taxonomy" id="2052148"/>
    <lineage>
        <taxon>Bacteria</taxon>
        <taxon>Bacteria division WOR-3</taxon>
    </lineage>
</organism>
<dbReference type="InterPro" id="IPR050953">
    <property type="entry name" value="N4_N6_ade-DNA_methylase"/>
</dbReference>
<evidence type="ECO:0000256" key="1">
    <source>
        <dbReference type="ARBA" id="ARBA00022603"/>
    </source>
</evidence>
<dbReference type="PANTHER" id="PTHR33841:SF5">
    <property type="entry name" value="DNA METHYLASE (MODIFICATION METHYLASE) (METHYLTRANSFERASE)-RELATED"/>
    <property type="match status" value="1"/>
</dbReference>
<proteinExistence type="predicted"/>
<keyword evidence="2" id="KW-0808">Transferase</keyword>
<sequence>MEKPTEDTYVAEFVSVTKQLGALLGFDAEFNRKTPSGKPDIIIYYKTKPVAVIEVKGPRIPLSDPSLNEQALRYADWYRKNRDVLFYGIHNMKYLNLFKFVQKEQREKTLLDFIEGKKTLWVPVSNFPFKIIPWAKSIDDYKQISTNNRAQENLQDFLLKFKEILEGKTLDLSSDVIEAIRRYIEEGANRGLTKFEDMYRRNEENVRELFEAWRSERSLDKPKNDSQLREFLGLMIKEQLYTFSMKVLFYLVLQSIDAEMAAKLKENLASVEPSDPLIFKRIFDMLFAYAIDKTGDFEEVFGTNTVDKLPLVDATLQPLKELISYLSQIRWSEINVDVIGRIFEGLIYTERRHLLGQHFTDTSVVDLILAATLKSPGRLIDPACGSGTFLVRALNYWRAKYGYKKENYQLIEGIDIDKLASMLSKINLYIQAIKEIEEKTKYYPKIRHSDFFKEMLPPEFSYVTTNPPYTRQEEMAMAFYDKEYKKWLDETVKDIPDWSKRASIYAYFLVKGAKLLKEGGRLGFVVENSWLNAEYGSPLKIWFLDNFTVEYVIESLVERWFEDAAVITNIIIAEKRKNPYSVTQFLFLRKKLAEIFGAAPPASDLVANQRYYERIEDVVSRGAGIKLDNDYIIFEDEDVRKVMIKKHTLKTIESKLGRWGILKGPKKYLELVLNFLEGKDTRLRLLSDFITIERGLTTNANEIFYLPSKHWKSLEESENYLTLKGPSHKIVKLSKHYLKPLIRTAHIENSSYCVSTLKSKS</sequence>
<reference evidence="5" key="1">
    <citation type="journal article" date="2020" name="mSystems">
        <title>Genome- and Community-Level Interaction Insights into Carbon Utilization and Element Cycling Functions of Hydrothermarchaeota in Hydrothermal Sediment.</title>
        <authorList>
            <person name="Zhou Z."/>
            <person name="Liu Y."/>
            <person name="Xu W."/>
            <person name="Pan J."/>
            <person name="Luo Z.H."/>
            <person name="Li M."/>
        </authorList>
    </citation>
    <scope>NUCLEOTIDE SEQUENCE [LARGE SCALE GENOMIC DNA]</scope>
    <source>
        <strain evidence="5">SpSt-34</strain>
    </source>
</reference>
<dbReference type="EMBL" id="DSOL01000187">
    <property type="protein sequence ID" value="HEN28284.1"/>
    <property type="molecule type" value="Genomic_DNA"/>
</dbReference>
<keyword evidence="3" id="KW-0949">S-adenosyl-L-methionine</keyword>
<dbReference type="PANTHER" id="PTHR33841">
    <property type="entry name" value="DNA METHYLTRANSFERASE YEEA-RELATED"/>
    <property type="match status" value="1"/>
</dbReference>
<dbReference type="AlphaFoldDB" id="A0A7C2K3W7"/>
<dbReference type="Pfam" id="PF02384">
    <property type="entry name" value="N6_Mtase"/>
    <property type="match status" value="1"/>
</dbReference>
<evidence type="ECO:0000256" key="3">
    <source>
        <dbReference type="ARBA" id="ARBA00022691"/>
    </source>
</evidence>
<dbReference type="InterPro" id="IPR003356">
    <property type="entry name" value="DNA_methylase_A-5"/>
</dbReference>
<dbReference type="GO" id="GO:0032259">
    <property type="term" value="P:methylation"/>
    <property type="evidence" value="ECO:0007669"/>
    <property type="project" value="UniProtKB-KW"/>
</dbReference>
<dbReference type="InterPro" id="IPR029063">
    <property type="entry name" value="SAM-dependent_MTases_sf"/>
</dbReference>
<protein>
    <recommendedName>
        <fullName evidence="4">DNA methylase adenine-specific domain-containing protein</fullName>
    </recommendedName>
</protein>
<name>A0A7C2K3W7_UNCW3</name>
<dbReference type="SUPFAM" id="SSF53335">
    <property type="entry name" value="S-adenosyl-L-methionine-dependent methyltransferases"/>
    <property type="match status" value="1"/>
</dbReference>
<dbReference type="GO" id="GO:0003677">
    <property type="term" value="F:DNA binding"/>
    <property type="evidence" value="ECO:0007669"/>
    <property type="project" value="InterPro"/>
</dbReference>
<keyword evidence="1" id="KW-0489">Methyltransferase</keyword>
<feature type="domain" description="DNA methylase adenine-specific" evidence="4">
    <location>
        <begin position="336"/>
        <end position="585"/>
    </location>
</feature>
<accession>A0A7C2K3W7</accession>
<evidence type="ECO:0000259" key="4">
    <source>
        <dbReference type="Pfam" id="PF02384"/>
    </source>
</evidence>
<evidence type="ECO:0000256" key="2">
    <source>
        <dbReference type="ARBA" id="ARBA00022679"/>
    </source>
</evidence>
<gene>
    <name evidence="5" type="ORF">ENQ77_06515</name>
</gene>
<dbReference type="GO" id="GO:0008170">
    <property type="term" value="F:N-methyltransferase activity"/>
    <property type="evidence" value="ECO:0007669"/>
    <property type="project" value="InterPro"/>
</dbReference>
<evidence type="ECO:0000313" key="5">
    <source>
        <dbReference type="EMBL" id="HEN28284.1"/>
    </source>
</evidence>